<evidence type="ECO:0000313" key="2">
    <source>
        <dbReference type="Proteomes" id="UP001652625"/>
    </source>
</evidence>
<keyword evidence="2" id="KW-1185">Reference proteome</keyword>
<reference evidence="2" key="1">
    <citation type="submission" date="2025-05" db="UniProtKB">
        <authorList>
            <consortium name="RefSeq"/>
        </authorList>
    </citation>
    <scope>NUCLEOTIDE SEQUENCE [LARGE SCALE GENOMIC DNA]</scope>
</reference>
<dbReference type="PANTHER" id="PTHR36159">
    <property type="entry name" value="PROTEIN CBG23766"/>
    <property type="match status" value="1"/>
</dbReference>
<evidence type="ECO:0000313" key="3">
    <source>
        <dbReference type="RefSeq" id="XP_065645269.1"/>
    </source>
</evidence>
<gene>
    <name evidence="3" type="primary">LOC136075760</name>
</gene>
<sequence length="389" mass="44181">MTDIYDLYEEPIIDERTEKYQIAIDQTGFCTLPSKSFIVVEGRLLKSDGIAYSAADLITLTNNGIMHLFDRITHQLSGNEVESVAQPGRATTMLRLLNYPNTIQTSKGLSELWFKDTIQNPTTAGKFSIRIPLKHIFGFCDDYNKVIYGLTQTFVLYRSSDNNAIFRANTAAAGKVDVQKITYYIPHVEPSFAQMDILLKGIVSRQNIKAAFRDRRFNSIAVPQTTSFSWDLGARPSSEVPRYVIVRFQTNKDGDQTTNPSIFDHCDLKNMQVEVSSSYYPEVLYDFSIPNNEFSLAYGEASEFSEKYYGMNDLITSCNILPNEYRDLYPLMVFDISKQRGSLNDSTIRIKVNASFNTAPPANTVAYALIKLDKILRFKSEVNFLIIKF</sequence>
<dbReference type="GeneID" id="136075760"/>
<evidence type="ECO:0000259" key="1">
    <source>
        <dbReference type="Pfam" id="PF21738"/>
    </source>
</evidence>
<name>A0ABM4B8R7_HYDVU</name>
<proteinExistence type="predicted"/>
<dbReference type="PANTHER" id="PTHR36159:SF1">
    <property type="entry name" value="RETROVIRUS-RELATED POL POLYPROTEIN FROM TRANSPOSON 412-LIKE PROTEIN"/>
    <property type="match status" value="1"/>
</dbReference>
<dbReference type="Pfam" id="PF21738">
    <property type="entry name" value="DJR-like_dom"/>
    <property type="match status" value="1"/>
</dbReference>
<feature type="domain" description="Double jelly roll-like" evidence="1">
    <location>
        <begin position="59"/>
        <end position="375"/>
    </location>
</feature>
<organism evidence="2 3">
    <name type="scientific">Hydra vulgaris</name>
    <name type="common">Hydra</name>
    <name type="synonym">Hydra attenuata</name>
    <dbReference type="NCBI Taxonomy" id="6087"/>
    <lineage>
        <taxon>Eukaryota</taxon>
        <taxon>Metazoa</taxon>
        <taxon>Cnidaria</taxon>
        <taxon>Hydrozoa</taxon>
        <taxon>Hydroidolina</taxon>
        <taxon>Anthoathecata</taxon>
        <taxon>Aplanulata</taxon>
        <taxon>Hydridae</taxon>
        <taxon>Hydra</taxon>
    </lineage>
</organism>
<dbReference type="Proteomes" id="UP001652625">
    <property type="component" value="Chromosome 02"/>
</dbReference>
<dbReference type="InterPro" id="IPR049512">
    <property type="entry name" value="DJR-like_dom"/>
</dbReference>
<protein>
    <submittedName>
        <fullName evidence="3">Uncharacterized protein LOC136075760</fullName>
    </submittedName>
</protein>
<reference evidence="3" key="2">
    <citation type="submission" date="2025-08" db="UniProtKB">
        <authorList>
            <consortium name="RefSeq"/>
        </authorList>
    </citation>
    <scope>IDENTIFICATION</scope>
</reference>
<accession>A0ABM4B8R7</accession>
<dbReference type="RefSeq" id="XP_065645269.1">
    <property type="nucleotide sequence ID" value="XM_065789197.1"/>
</dbReference>